<dbReference type="RefSeq" id="WP_272736137.1">
    <property type="nucleotide sequence ID" value="NZ_CP116942.1"/>
</dbReference>
<dbReference type="InterPro" id="IPR032710">
    <property type="entry name" value="NTF2-like_dom_sf"/>
</dbReference>
<dbReference type="InterPro" id="IPR037401">
    <property type="entry name" value="SnoaL-like"/>
</dbReference>
<evidence type="ECO:0000313" key="3">
    <source>
        <dbReference type="Proteomes" id="UP001216390"/>
    </source>
</evidence>
<dbReference type="Pfam" id="PF13577">
    <property type="entry name" value="SnoaL_4"/>
    <property type="match status" value="1"/>
</dbReference>
<gene>
    <name evidence="2" type="ORF">PO878_19130</name>
</gene>
<dbReference type="AlphaFoldDB" id="A0AAE9Y953"/>
<dbReference type="SUPFAM" id="SSF54427">
    <property type="entry name" value="NTF2-like"/>
    <property type="match status" value="1"/>
</dbReference>
<protein>
    <submittedName>
        <fullName evidence="2">Nuclear transport factor 2 family protein</fullName>
    </submittedName>
</protein>
<dbReference type="Proteomes" id="UP001216390">
    <property type="component" value="Chromosome"/>
</dbReference>
<dbReference type="CDD" id="cd00531">
    <property type="entry name" value="NTF2_like"/>
    <property type="match status" value="1"/>
</dbReference>
<keyword evidence="3" id="KW-1185">Reference proteome</keyword>
<organism evidence="2 3">
    <name type="scientific">Iamia majanohamensis</name>
    <dbReference type="NCBI Taxonomy" id="467976"/>
    <lineage>
        <taxon>Bacteria</taxon>
        <taxon>Bacillati</taxon>
        <taxon>Actinomycetota</taxon>
        <taxon>Acidimicrobiia</taxon>
        <taxon>Acidimicrobiales</taxon>
        <taxon>Iamiaceae</taxon>
        <taxon>Iamia</taxon>
    </lineage>
</organism>
<accession>A0AAE9Y953</accession>
<name>A0AAE9Y953_9ACTN</name>
<evidence type="ECO:0000259" key="1">
    <source>
        <dbReference type="Pfam" id="PF13577"/>
    </source>
</evidence>
<dbReference type="KEGG" id="ima:PO878_19130"/>
<evidence type="ECO:0000313" key="2">
    <source>
        <dbReference type="EMBL" id="WCO66614.1"/>
    </source>
</evidence>
<feature type="domain" description="SnoaL-like" evidence="1">
    <location>
        <begin position="18"/>
        <end position="144"/>
    </location>
</feature>
<dbReference type="Gene3D" id="3.10.450.50">
    <property type="match status" value="1"/>
</dbReference>
<proteinExistence type="predicted"/>
<reference evidence="2" key="1">
    <citation type="submission" date="2023-01" db="EMBL/GenBank/DDBJ databases">
        <title>The diversity of Class Acidimicrobiia in South China Sea sediment environments and the proposal of Iamia marina sp. nov., a novel species of the genus Iamia.</title>
        <authorList>
            <person name="He Y."/>
            <person name="Tian X."/>
        </authorList>
    </citation>
    <scope>NUCLEOTIDE SEQUENCE</scope>
    <source>
        <strain evidence="2">DSM 19957</strain>
    </source>
</reference>
<dbReference type="EMBL" id="CP116942">
    <property type="protein sequence ID" value="WCO66614.1"/>
    <property type="molecule type" value="Genomic_DNA"/>
</dbReference>
<sequence>MAAHPPPPSDAALAEAVDHVGVTRLQHAYADAINRRDWATVTGLFLPGAPIRLDLVDRGPFDLDGAEGLVAFIEPAMARFAHFSFAILSSHVELWPDGDTDAATARLAMCELRTDVDGEESRAFGLYRDRYARTPDGWRFAARRYQTLARSPGGTAFPYPTDA</sequence>